<dbReference type="Proteomes" id="UP000011134">
    <property type="component" value="Unassembled WGS sequence"/>
</dbReference>
<evidence type="ECO:0008006" key="5">
    <source>
        <dbReference type="Google" id="ProtNLM"/>
    </source>
</evidence>
<dbReference type="InterPro" id="IPR002782">
    <property type="entry name" value="Mut7-C_RNAse_dom"/>
</dbReference>
<organism evidence="3 4">
    <name type="scientific">Photobacterium marinum</name>
    <dbReference type="NCBI Taxonomy" id="1056511"/>
    <lineage>
        <taxon>Bacteria</taxon>
        <taxon>Pseudomonadati</taxon>
        <taxon>Pseudomonadota</taxon>
        <taxon>Gammaproteobacteria</taxon>
        <taxon>Vibrionales</taxon>
        <taxon>Vibrionaceae</taxon>
        <taxon>Photobacterium</taxon>
    </lineage>
</organism>
<proteinExistence type="predicted"/>
<dbReference type="EMBL" id="AMZO01000016">
    <property type="protein sequence ID" value="ELR65806.1"/>
    <property type="molecule type" value="Genomic_DNA"/>
</dbReference>
<dbReference type="PANTHER" id="PTHR39081:SF1">
    <property type="entry name" value="MUT7-C RNASE DOMAIN-CONTAINING PROTEIN"/>
    <property type="match status" value="1"/>
</dbReference>
<dbReference type="AlphaFoldDB" id="L8JAK5"/>
<protein>
    <recommendedName>
        <fullName evidence="5">Twitching motility protein PilT</fullName>
    </recommendedName>
</protein>
<sequence length="277" mass="32618">MKSQPMKDDQHAPILRTAYFRFYEELNDFLPQGQRKVFFPYSFTGKPSVKDTVEAIGVPHTEIDLILVDGESVGFDFNLSGGEHISVYPVFEALDISPVIHLRAEPLRETKFIVDVNLGRLAQKLRLLGFDALYRNDFLDDEIVDISLKEKRIILTRDRGIFKFNNVTHGYWVRNHNTRKQLTEVINRLQLENSFHPFTRCSHCNQQLQPIDKEELIERYPQHVPRDTLKYFDKFWVCSGCDKIYWQGSHYQRIEKWIGKLTSREDAQKTTDTYNSR</sequence>
<accession>L8JAK5</accession>
<feature type="domain" description="Ubiquitin Mut7-C" evidence="2">
    <location>
        <begin position="17"/>
        <end position="95"/>
    </location>
</feature>
<dbReference type="Pfam" id="PF01927">
    <property type="entry name" value="Mut7-C"/>
    <property type="match status" value="1"/>
</dbReference>
<evidence type="ECO:0000259" key="2">
    <source>
        <dbReference type="Pfam" id="PF14451"/>
    </source>
</evidence>
<feature type="domain" description="Mut7-C RNAse" evidence="1">
    <location>
        <begin position="110"/>
        <end position="257"/>
    </location>
</feature>
<evidence type="ECO:0000313" key="4">
    <source>
        <dbReference type="Proteomes" id="UP000011134"/>
    </source>
</evidence>
<keyword evidence="4" id="KW-1185">Reference proteome</keyword>
<dbReference type="PANTHER" id="PTHR39081">
    <property type="entry name" value="MUT7-C DOMAIN-CONTAINING PROTEIN"/>
    <property type="match status" value="1"/>
</dbReference>
<comment type="caution">
    <text evidence="3">The sequence shown here is derived from an EMBL/GenBank/DDBJ whole genome shotgun (WGS) entry which is preliminary data.</text>
</comment>
<evidence type="ECO:0000313" key="3">
    <source>
        <dbReference type="EMBL" id="ELR65806.1"/>
    </source>
</evidence>
<dbReference type="OrthoDB" id="9797655at2"/>
<gene>
    <name evidence="3" type="ORF">C942_00892</name>
</gene>
<name>L8JAK5_9GAMM</name>
<dbReference type="PATRIC" id="fig|1056511.3.peg.2384"/>
<evidence type="ECO:0000259" key="1">
    <source>
        <dbReference type="Pfam" id="PF01927"/>
    </source>
</evidence>
<reference evidence="3 4" key="1">
    <citation type="submission" date="2012-12" db="EMBL/GenBank/DDBJ databases">
        <title>Genome Assembly of Photobacterium sp. AK15.</title>
        <authorList>
            <person name="Khatri I."/>
            <person name="Vaidya B."/>
            <person name="Srinivas T.N.R."/>
            <person name="Subramanian S."/>
            <person name="Pinnaka A."/>
        </authorList>
    </citation>
    <scope>NUCLEOTIDE SEQUENCE [LARGE SCALE GENOMIC DNA]</scope>
    <source>
        <strain evidence="3 4">AK15</strain>
    </source>
</reference>
<dbReference type="InterPro" id="IPR027798">
    <property type="entry name" value="Ub_Mut7C"/>
</dbReference>
<dbReference type="Pfam" id="PF14451">
    <property type="entry name" value="Ub-Mut7C"/>
    <property type="match status" value="1"/>
</dbReference>